<organism evidence="11">
    <name type="scientific">Ignisphaera aggregans</name>
    <dbReference type="NCBI Taxonomy" id="334771"/>
    <lineage>
        <taxon>Archaea</taxon>
        <taxon>Thermoproteota</taxon>
        <taxon>Thermoprotei</taxon>
        <taxon>Desulfurococcales</taxon>
        <taxon>Desulfurococcaceae</taxon>
        <taxon>Ignisphaera</taxon>
    </lineage>
</organism>
<comment type="subunit">
    <text evidence="8">Part of the RNA polymerase complex.</text>
</comment>
<comment type="cofactor">
    <cofactor evidence="8">
        <name>Zn(2+)</name>
        <dbReference type="ChEBI" id="CHEBI:29105"/>
    </cofactor>
    <text evidence="8">Binds 1 zinc ion.</text>
</comment>
<dbReference type="HAMAP" id="MF_00615">
    <property type="entry name" value="RNApol_arch_Rpo12"/>
    <property type="match status" value="1"/>
</dbReference>
<dbReference type="Gene3D" id="2.20.28.30">
    <property type="entry name" value="RNA polymerase ii, chain L"/>
    <property type="match status" value="1"/>
</dbReference>
<evidence type="ECO:0000313" key="10">
    <source>
        <dbReference type="EMBL" id="HHP81620.1"/>
    </source>
</evidence>
<comment type="function">
    <text evidence="8">DNA-dependent RNA polymerase (RNAP) catalyzes the transcription of DNA into RNA using the four ribonucleoside triphosphates as substrates.</text>
</comment>
<evidence type="ECO:0000256" key="8">
    <source>
        <dbReference type="HAMAP-Rule" id="MF_00615"/>
    </source>
</evidence>
<dbReference type="GO" id="GO:0005737">
    <property type="term" value="C:cytoplasm"/>
    <property type="evidence" value="ECO:0007669"/>
    <property type="project" value="UniProtKB-SubCell"/>
</dbReference>
<dbReference type="EMBL" id="DTET01000258">
    <property type="protein sequence ID" value="HGV67128.1"/>
    <property type="molecule type" value="Genomic_DNA"/>
</dbReference>
<feature type="binding site" evidence="8">
    <location>
        <position position="26"/>
    </location>
    <ligand>
        <name>Zn(2+)</name>
        <dbReference type="ChEBI" id="CHEBI:29105"/>
    </ligand>
</feature>
<keyword evidence="2 8" id="KW-0963">Cytoplasm</keyword>
<evidence type="ECO:0000256" key="7">
    <source>
        <dbReference type="ARBA" id="ARBA00023163"/>
    </source>
</evidence>
<keyword evidence="1 8" id="KW-0240">DNA-directed RNA polymerase</keyword>
<dbReference type="GO" id="GO:0003677">
    <property type="term" value="F:DNA binding"/>
    <property type="evidence" value="ECO:0007669"/>
    <property type="project" value="InterPro"/>
</dbReference>
<dbReference type="GO" id="GO:0003899">
    <property type="term" value="F:DNA-directed RNA polymerase activity"/>
    <property type="evidence" value="ECO:0007669"/>
    <property type="project" value="UniProtKB-UniRule"/>
</dbReference>
<comment type="subcellular location">
    <subcellularLocation>
        <location evidence="8">Cytoplasm</location>
    </subcellularLocation>
</comment>
<dbReference type="EMBL" id="DRUB01000034">
    <property type="protein sequence ID" value="HHR95629.1"/>
    <property type="molecule type" value="Genomic_DNA"/>
</dbReference>
<evidence type="ECO:0000256" key="1">
    <source>
        <dbReference type="ARBA" id="ARBA00022478"/>
    </source>
</evidence>
<evidence type="ECO:0000313" key="11">
    <source>
        <dbReference type="EMBL" id="HHR95629.1"/>
    </source>
</evidence>
<name>A0A7C5USK0_9CREN</name>
<protein>
    <recommendedName>
        <fullName evidence="8">DNA-directed RNA polymerase subunit Rpo12</fullName>
        <ecNumber evidence="8">2.7.7.6</ecNumber>
    </recommendedName>
    <alternativeName>
        <fullName evidence="8">DNA-directed RNA polymerase subunit P</fullName>
    </alternativeName>
</protein>
<keyword evidence="6 8" id="KW-0862">Zinc</keyword>
<gene>
    <name evidence="8" type="primary">rpo12</name>
    <name evidence="8" type="synonym">rpoP</name>
    <name evidence="11" type="ORF">ENL47_02115</name>
    <name evidence="10" type="ORF">ENM84_03040</name>
    <name evidence="9" type="ORF">ENV02_04865</name>
</gene>
<dbReference type="Pfam" id="PF03604">
    <property type="entry name" value="Zn_ribbon_RPAB4"/>
    <property type="match status" value="1"/>
</dbReference>
<dbReference type="InterPro" id="IPR023464">
    <property type="entry name" value="Rpo12"/>
</dbReference>
<dbReference type="SMART" id="SM00659">
    <property type="entry name" value="RPOLCX"/>
    <property type="match status" value="1"/>
</dbReference>
<keyword evidence="7 8" id="KW-0804">Transcription</keyword>
<dbReference type="GO" id="GO:0000428">
    <property type="term" value="C:DNA-directed RNA polymerase complex"/>
    <property type="evidence" value="ECO:0007669"/>
    <property type="project" value="UniProtKB-KW"/>
</dbReference>
<dbReference type="GO" id="GO:0008270">
    <property type="term" value="F:zinc ion binding"/>
    <property type="evidence" value="ECO:0007669"/>
    <property type="project" value="UniProtKB-UniRule"/>
</dbReference>
<feature type="binding site" evidence="8">
    <location>
        <position position="29"/>
    </location>
    <ligand>
        <name>Zn(2+)</name>
        <dbReference type="ChEBI" id="CHEBI:29105"/>
    </ligand>
</feature>
<evidence type="ECO:0000313" key="9">
    <source>
        <dbReference type="EMBL" id="HGV67128.1"/>
    </source>
</evidence>
<evidence type="ECO:0000256" key="4">
    <source>
        <dbReference type="ARBA" id="ARBA00022695"/>
    </source>
</evidence>
<sequence>MPKYICLKCGKEFDESQLAVMMAIRCPYCGYRVIVKSRSGEIKILRAI</sequence>
<proteinExistence type="inferred from homology"/>
<dbReference type="EMBL" id="DRZI01000129">
    <property type="protein sequence ID" value="HHP81620.1"/>
    <property type="molecule type" value="Genomic_DNA"/>
</dbReference>
<reference evidence="11" key="1">
    <citation type="journal article" date="2020" name="mSystems">
        <title>Genome- and Community-Level Interaction Insights into Carbon Utilization and Element Cycling Functions of Hydrothermarchaeota in Hydrothermal Sediment.</title>
        <authorList>
            <person name="Zhou Z."/>
            <person name="Liu Y."/>
            <person name="Xu W."/>
            <person name="Pan J."/>
            <person name="Luo Z.H."/>
            <person name="Li M."/>
        </authorList>
    </citation>
    <scope>NUCLEOTIDE SEQUENCE [LARGE SCALE GENOMIC DNA]</scope>
    <source>
        <strain evidence="11">SpSt-1</strain>
        <strain evidence="10">SpSt-1121</strain>
        <strain evidence="9">SpSt-721</strain>
    </source>
</reference>
<comment type="catalytic activity">
    <reaction evidence="8">
        <text>RNA(n) + a ribonucleoside 5'-triphosphate = RNA(n+1) + diphosphate</text>
        <dbReference type="Rhea" id="RHEA:21248"/>
        <dbReference type="Rhea" id="RHEA-COMP:14527"/>
        <dbReference type="Rhea" id="RHEA-COMP:17342"/>
        <dbReference type="ChEBI" id="CHEBI:33019"/>
        <dbReference type="ChEBI" id="CHEBI:61557"/>
        <dbReference type="ChEBI" id="CHEBI:140395"/>
        <dbReference type="EC" id="2.7.7.6"/>
    </reaction>
</comment>
<dbReference type="InterPro" id="IPR006591">
    <property type="entry name" value="RNAP_P/RPABC4"/>
</dbReference>
<keyword evidence="4 8" id="KW-0548">Nucleotidyltransferase</keyword>
<dbReference type="AlphaFoldDB" id="A0A7C5USK0"/>
<keyword evidence="5 8" id="KW-0479">Metal-binding</keyword>
<comment type="caution">
    <text evidence="11">The sequence shown here is derived from an EMBL/GenBank/DDBJ whole genome shotgun (WGS) entry which is preliminary data.</text>
</comment>
<evidence type="ECO:0000256" key="3">
    <source>
        <dbReference type="ARBA" id="ARBA00022679"/>
    </source>
</evidence>
<dbReference type="GO" id="GO:0006351">
    <property type="term" value="P:DNA-templated transcription"/>
    <property type="evidence" value="ECO:0007669"/>
    <property type="project" value="UniProtKB-UniRule"/>
</dbReference>
<keyword evidence="3 8" id="KW-0808">Transferase</keyword>
<comment type="similarity">
    <text evidence="8">Belongs to the archaeal Rpo12/eukaryotic RPC10 RNA polymerase subunit family.</text>
</comment>
<dbReference type="SUPFAM" id="SSF63393">
    <property type="entry name" value="RNA polymerase subunits"/>
    <property type="match status" value="1"/>
</dbReference>
<accession>A0A7C5USK0</accession>
<evidence type="ECO:0000256" key="6">
    <source>
        <dbReference type="ARBA" id="ARBA00022833"/>
    </source>
</evidence>
<evidence type="ECO:0000256" key="5">
    <source>
        <dbReference type="ARBA" id="ARBA00022723"/>
    </source>
</evidence>
<dbReference type="EC" id="2.7.7.6" evidence="8"/>
<feature type="binding site" evidence="8">
    <location>
        <position position="9"/>
    </location>
    <ligand>
        <name>Zn(2+)</name>
        <dbReference type="ChEBI" id="CHEBI:29105"/>
    </ligand>
</feature>
<dbReference type="InterPro" id="IPR029040">
    <property type="entry name" value="RPABC4/Spt4"/>
</dbReference>
<evidence type="ECO:0000256" key="2">
    <source>
        <dbReference type="ARBA" id="ARBA00022490"/>
    </source>
</evidence>